<evidence type="ECO:0000256" key="2">
    <source>
        <dbReference type="ARBA" id="ARBA00022475"/>
    </source>
</evidence>
<keyword evidence="5 6" id="KW-0472">Membrane</keyword>
<feature type="transmembrane region" description="Helical" evidence="6">
    <location>
        <begin position="348"/>
        <end position="370"/>
    </location>
</feature>
<dbReference type="PANTHER" id="PTHR32089:SF112">
    <property type="entry name" value="LYSOZYME-LIKE PROTEIN-RELATED"/>
    <property type="match status" value="1"/>
</dbReference>
<dbReference type="Gene3D" id="3.30.450.20">
    <property type="entry name" value="PAS domain"/>
    <property type="match status" value="1"/>
</dbReference>
<evidence type="ECO:0000313" key="8">
    <source>
        <dbReference type="EMBL" id="CAB4965946.1"/>
    </source>
</evidence>
<protein>
    <submittedName>
        <fullName evidence="8">Unannotated protein</fullName>
    </submittedName>
</protein>
<accession>A0A6J7LCB0</accession>
<dbReference type="Pfam" id="PF08269">
    <property type="entry name" value="dCache_2"/>
    <property type="match status" value="1"/>
</dbReference>
<evidence type="ECO:0000256" key="1">
    <source>
        <dbReference type="ARBA" id="ARBA00004651"/>
    </source>
</evidence>
<dbReference type="AlphaFoldDB" id="A0A6J7LCB0"/>
<organism evidence="8">
    <name type="scientific">freshwater metagenome</name>
    <dbReference type="NCBI Taxonomy" id="449393"/>
    <lineage>
        <taxon>unclassified sequences</taxon>
        <taxon>metagenomes</taxon>
        <taxon>ecological metagenomes</taxon>
    </lineage>
</organism>
<keyword evidence="3 6" id="KW-0812">Transmembrane</keyword>
<comment type="subcellular location">
    <subcellularLocation>
        <location evidence="1">Cell membrane</location>
        <topology evidence="1">Multi-pass membrane protein</topology>
    </subcellularLocation>
</comment>
<dbReference type="Pfam" id="PF00672">
    <property type="entry name" value="HAMP"/>
    <property type="match status" value="1"/>
</dbReference>
<dbReference type="InterPro" id="IPR033480">
    <property type="entry name" value="sCache_2"/>
</dbReference>
<dbReference type="GO" id="GO:0005886">
    <property type="term" value="C:plasma membrane"/>
    <property type="evidence" value="ECO:0007669"/>
    <property type="project" value="UniProtKB-SubCell"/>
</dbReference>
<evidence type="ECO:0000256" key="5">
    <source>
        <dbReference type="ARBA" id="ARBA00023136"/>
    </source>
</evidence>
<dbReference type="GO" id="GO:0007165">
    <property type="term" value="P:signal transduction"/>
    <property type="evidence" value="ECO:0007669"/>
    <property type="project" value="InterPro"/>
</dbReference>
<dbReference type="Gene3D" id="6.10.340.10">
    <property type="match status" value="1"/>
</dbReference>
<dbReference type="PANTHER" id="PTHR32089">
    <property type="entry name" value="METHYL-ACCEPTING CHEMOTAXIS PROTEIN MCPB"/>
    <property type="match status" value="1"/>
</dbReference>
<dbReference type="EMBL" id="CAFBNE010000117">
    <property type="protein sequence ID" value="CAB4965946.1"/>
    <property type="molecule type" value="Genomic_DNA"/>
</dbReference>
<feature type="domain" description="HAMP" evidence="7">
    <location>
        <begin position="372"/>
        <end position="427"/>
    </location>
</feature>
<evidence type="ECO:0000256" key="6">
    <source>
        <dbReference type="SAM" id="Phobius"/>
    </source>
</evidence>
<reference evidence="8" key="1">
    <citation type="submission" date="2020-05" db="EMBL/GenBank/DDBJ databases">
        <authorList>
            <person name="Chiriac C."/>
            <person name="Salcher M."/>
            <person name="Ghai R."/>
            <person name="Kavagutti S V."/>
        </authorList>
    </citation>
    <scope>NUCLEOTIDE SEQUENCE</scope>
</reference>
<keyword evidence="2" id="KW-1003">Cell membrane</keyword>
<gene>
    <name evidence="8" type="ORF">UFOPK3772_02733</name>
</gene>
<sequence>MSDSISTPRPSIRSARWSKLSYRLALLIVVLLGLSAVVTTTFAVRSVQHAMFTESSTSMENVHASMNSLISVEYQGILDFRSAALENRRNALQDVSAPVVVALDQLRSAADRGEISEAAAKSSALAMLKAVRFGNADYFFTYDRGMTAIAHPDAKFQGRELIDLKDADGRFVIREIRDVALNEGAGFVEYRWVRLNEAVPSSKIGYVFHYKPWDWIIGTGVYVDDIDIEVDARQAAIEAQLSAAFGELSFSSDSTFFILDDEGRVVVAPEGADLSSLSSAPQGEILAAALVASAPEQDGEIAEVTETASLRDGPAEEWVMTTSRFGALGWVLVSAVPKSELTGPGQTLAFQQALLSIVVLAIGLSGGLLLSRRLVRPVESITSAALALGDGTFDPSTLDAAASRKDEVGELARTVQRMGKEILERERKLREQVARLTVVIDHSKVAQAVDEITETDYFQRLKARADEMRNRKD</sequence>
<evidence type="ECO:0000256" key="3">
    <source>
        <dbReference type="ARBA" id="ARBA00022692"/>
    </source>
</evidence>
<dbReference type="CDD" id="cd06225">
    <property type="entry name" value="HAMP"/>
    <property type="match status" value="1"/>
</dbReference>
<dbReference type="PROSITE" id="PS50885">
    <property type="entry name" value="HAMP"/>
    <property type="match status" value="1"/>
</dbReference>
<evidence type="ECO:0000256" key="4">
    <source>
        <dbReference type="ARBA" id="ARBA00022989"/>
    </source>
</evidence>
<dbReference type="SUPFAM" id="SSF158472">
    <property type="entry name" value="HAMP domain-like"/>
    <property type="match status" value="1"/>
</dbReference>
<dbReference type="SMART" id="SM00304">
    <property type="entry name" value="HAMP"/>
    <property type="match status" value="1"/>
</dbReference>
<dbReference type="SMART" id="SM01049">
    <property type="entry name" value="Cache_2"/>
    <property type="match status" value="1"/>
</dbReference>
<name>A0A6J7LCB0_9ZZZZ</name>
<proteinExistence type="predicted"/>
<evidence type="ECO:0000259" key="7">
    <source>
        <dbReference type="PROSITE" id="PS50885"/>
    </source>
</evidence>
<dbReference type="InterPro" id="IPR003660">
    <property type="entry name" value="HAMP_dom"/>
</dbReference>
<dbReference type="InterPro" id="IPR004010">
    <property type="entry name" value="Double_Cache_2"/>
</dbReference>
<keyword evidence="4 6" id="KW-1133">Transmembrane helix</keyword>